<sequence>MPRPRAKDERAIQVRLNGIPAYGIMLASIAYVIEITTFPMILNGMAASIGVDENTAPWLVSVYSVALVISVVIGGWLGDKLSREVVFAIGTSLFCGSAIAVLFAQTMDQALIFRIMQGVGAGLFSPMVPALLAARKPNDPIAALGFWGMLTGAAAACYPFIASLLTEEFSWHVGWMMVPAAAALALFGLPSPRDVTDYSLVKDTVAETKEKPRKMGPKVWAIMVYVFLNYGMTTWFIVALSLTFDGESGSFTTLGFILFLLWAVFSFGNYIISRIGRRTNIAAFLNIGVISNLIGIVIFCGFDASVMTDALAAIFIGAGMALNNAPTTDFAFRLSHKAQHGRIASMDIIAARLGGALFILVIPASGLTGFYAAIVATVLSLLLTAYCVRPRKKSSIVTLQTDQAYAGR</sequence>
<gene>
    <name evidence="8" type="ORF">HRQ87_13920</name>
</gene>
<feature type="transmembrane region" description="Helical" evidence="6">
    <location>
        <begin position="141"/>
        <end position="161"/>
    </location>
</feature>
<feature type="transmembrane region" description="Helical" evidence="6">
    <location>
        <begin position="58"/>
        <end position="78"/>
    </location>
</feature>
<dbReference type="InterPro" id="IPR011701">
    <property type="entry name" value="MFS"/>
</dbReference>
<comment type="subcellular location">
    <subcellularLocation>
        <location evidence="1">Membrane</location>
        <topology evidence="1">Multi-pass membrane protein</topology>
    </subcellularLocation>
</comment>
<feature type="domain" description="Major facilitator superfamily (MFS) profile" evidence="7">
    <location>
        <begin position="20"/>
        <end position="392"/>
    </location>
</feature>
<evidence type="ECO:0000256" key="4">
    <source>
        <dbReference type="ARBA" id="ARBA00022989"/>
    </source>
</evidence>
<dbReference type="InterPro" id="IPR036259">
    <property type="entry name" value="MFS_trans_sf"/>
</dbReference>
<keyword evidence="3 6" id="KW-0812">Transmembrane</keyword>
<dbReference type="Gene3D" id="1.20.1250.20">
    <property type="entry name" value="MFS general substrate transporter like domains"/>
    <property type="match status" value="1"/>
</dbReference>
<feature type="transmembrane region" description="Helical" evidence="6">
    <location>
        <begin position="250"/>
        <end position="272"/>
    </location>
</feature>
<dbReference type="Pfam" id="PF07690">
    <property type="entry name" value="MFS_1"/>
    <property type="match status" value="1"/>
</dbReference>
<feature type="transmembrane region" description="Helical" evidence="6">
    <location>
        <begin position="173"/>
        <end position="189"/>
    </location>
</feature>
<evidence type="ECO:0000256" key="6">
    <source>
        <dbReference type="SAM" id="Phobius"/>
    </source>
</evidence>
<keyword evidence="5 6" id="KW-0472">Membrane</keyword>
<keyword evidence="2" id="KW-0813">Transport</keyword>
<feature type="transmembrane region" description="Helical" evidence="6">
    <location>
        <begin position="219"/>
        <end position="244"/>
    </location>
</feature>
<evidence type="ECO:0000313" key="9">
    <source>
        <dbReference type="Proteomes" id="UP000777935"/>
    </source>
</evidence>
<dbReference type="SUPFAM" id="SSF103473">
    <property type="entry name" value="MFS general substrate transporter"/>
    <property type="match status" value="1"/>
</dbReference>
<dbReference type="PANTHER" id="PTHR42718:SF9">
    <property type="entry name" value="MAJOR FACILITATOR SUPERFAMILY MULTIDRUG TRANSPORTER MFSC"/>
    <property type="match status" value="1"/>
</dbReference>
<dbReference type="PROSITE" id="PS50850">
    <property type="entry name" value="MFS"/>
    <property type="match status" value="1"/>
</dbReference>
<feature type="transmembrane region" description="Helical" evidence="6">
    <location>
        <begin position="310"/>
        <end position="332"/>
    </location>
</feature>
<feature type="transmembrane region" description="Helical" evidence="6">
    <location>
        <begin position="111"/>
        <end position="134"/>
    </location>
</feature>
<keyword evidence="9" id="KW-1185">Reference proteome</keyword>
<proteinExistence type="predicted"/>
<dbReference type="EMBL" id="JABUFE010000008">
    <property type="protein sequence ID" value="NSX55899.1"/>
    <property type="molecule type" value="Genomic_DNA"/>
</dbReference>
<evidence type="ECO:0000259" key="7">
    <source>
        <dbReference type="PROSITE" id="PS50850"/>
    </source>
</evidence>
<evidence type="ECO:0000256" key="1">
    <source>
        <dbReference type="ARBA" id="ARBA00004141"/>
    </source>
</evidence>
<evidence type="ECO:0000256" key="3">
    <source>
        <dbReference type="ARBA" id="ARBA00022692"/>
    </source>
</evidence>
<feature type="transmembrane region" description="Helical" evidence="6">
    <location>
        <begin position="85"/>
        <end position="105"/>
    </location>
</feature>
<feature type="transmembrane region" description="Helical" evidence="6">
    <location>
        <begin position="284"/>
        <end position="304"/>
    </location>
</feature>
<evidence type="ECO:0000313" key="8">
    <source>
        <dbReference type="EMBL" id="NSX55899.1"/>
    </source>
</evidence>
<dbReference type="PANTHER" id="PTHR42718">
    <property type="entry name" value="MAJOR FACILITATOR SUPERFAMILY MULTIDRUG TRANSPORTER MFSC"/>
    <property type="match status" value="1"/>
</dbReference>
<dbReference type="RefSeq" id="WP_174139043.1">
    <property type="nucleotide sequence ID" value="NZ_JABUFE010000008.1"/>
</dbReference>
<reference evidence="8 9" key="1">
    <citation type="submission" date="2020-06" db="EMBL/GenBank/DDBJ databases">
        <title>Sulfitobacter algicola sp. nov., isolated from green algae.</title>
        <authorList>
            <person name="Wang C."/>
        </authorList>
    </citation>
    <scope>NUCLEOTIDE SEQUENCE [LARGE SCALE GENOMIC DNA]</scope>
    <source>
        <strain evidence="8 9">1151</strain>
    </source>
</reference>
<evidence type="ECO:0000256" key="5">
    <source>
        <dbReference type="ARBA" id="ARBA00023136"/>
    </source>
</evidence>
<feature type="transmembrane region" description="Helical" evidence="6">
    <location>
        <begin position="21"/>
        <end position="46"/>
    </location>
</feature>
<dbReference type="Proteomes" id="UP000777935">
    <property type="component" value="Unassembled WGS sequence"/>
</dbReference>
<name>A0ABX2IYZ9_9RHOB</name>
<protein>
    <submittedName>
        <fullName evidence="8">MFS transporter</fullName>
    </submittedName>
</protein>
<dbReference type="InterPro" id="IPR020846">
    <property type="entry name" value="MFS_dom"/>
</dbReference>
<organism evidence="8 9">
    <name type="scientific">Parasulfitobacter algicola</name>
    <dbReference type="NCBI Taxonomy" id="2614809"/>
    <lineage>
        <taxon>Bacteria</taxon>
        <taxon>Pseudomonadati</taxon>
        <taxon>Pseudomonadota</taxon>
        <taxon>Alphaproteobacteria</taxon>
        <taxon>Rhodobacterales</taxon>
        <taxon>Roseobacteraceae</taxon>
        <taxon>Parasulfitobacter</taxon>
    </lineage>
</organism>
<accession>A0ABX2IYZ9</accession>
<keyword evidence="4 6" id="KW-1133">Transmembrane helix</keyword>
<evidence type="ECO:0000256" key="2">
    <source>
        <dbReference type="ARBA" id="ARBA00022448"/>
    </source>
</evidence>
<comment type="caution">
    <text evidence="8">The sequence shown here is derived from an EMBL/GenBank/DDBJ whole genome shotgun (WGS) entry which is preliminary data.</text>
</comment>